<evidence type="ECO:0000256" key="1">
    <source>
        <dbReference type="ARBA" id="ARBA00007169"/>
    </source>
</evidence>
<comment type="caution">
    <text evidence="4">The sequence shown here is derived from an EMBL/GenBank/DDBJ whole genome shotgun (WGS) entry which is preliminary data.</text>
</comment>
<dbReference type="Gene3D" id="3.40.50.1820">
    <property type="entry name" value="alpha/beta hydrolase"/>
    <property type="match status" value="1"/>
</dbReference>
<dbReference type="InterPro" id="IPR001031">
    <property type="entry name" value="Thioesterase"/>
</dbReference>
<dbReference type="Proteomes" id="UP000176005">
    <property type="component" value="Unassembled WGS sequence"/>
</dbReference>
<organism evidence="4 5">
    <name type="scientific">Streptomyces nanshensis</name>
    <dbReference type="NCBI Taxonomy" id="518642"/>
    <lineage>
        <taxon>Bacteria</taxon>
        <taxon>Bacillati</taxon>
        <taxon>Actinomycetota</taxon>
        <taxon>Actinomycetes</taxon>
        <taxon>Kitasatosporales</taxon>
        <taxon>Streptomycetaceae</taxon>
        <taxon>Streptomyces</taxon>
    </lineage>
</organism>
<dbReference type="EMBL" id="LJGW01000111">
    <property type="protein sequence ID" value="OEV12824.1"/>
    <property type="molecule type" value="Genomic_DNA"/>
</dbReference>
<dbReference type="InterPro" id="IPR012223">
    <property type="entry name" value="TEII"/>
</dbReference>
<accession>A0A1E7L9I6</accession>
<evidence type="ECO:0000313" key="4">
    <source>
        <dbReference type="EMBL" id="OEV12824.1"/>
    </source>
</evidence>
<evidence type="ECO:0000259" key="3">
    <source>
        <dbReference type="SMART" id="SM00824"/>
    </source>
</evidence>
<keyword evidence="2" id="KW-0378">Hydrolase</keyword>
<feature type="domain" description="Thioesterase TesA-like" evidence="3">
    <location>
        <begin position="36"/>
        <end position="258"/>
    </location>
</feature>
<proteinExistence type="inferred from homology"/>
<dbReference type="InterPro" id="IPR020802">
    <property type="entry name" value="TesA-like"/>
</dbReference>
<dbReference type="SUPFAM" id="SSF53474">
    <property type="entry name" value="alpha/beta-Hydrolases"/>
    <property type="match status" value="1"/>
</dbReference>
<dbReference type="PANTHER" id="PTHR11487">
    <property type="entry name" value="THIOESTERASE"/>
    <property type="match status" value="1"/>
</dbReference>
<dbReference type="SMART" id="SM00824">
    <property type="entry name" value="PKS_TE"/>
    <property type="match status" value="1"/>
</dbReference>
<dbReference type="GO" id="GO:0016787">
    <property type="term" value="F:hydrolase activity"/>
    <property type="evidence" value="ECO:0007669"/>
    <property type="project" value="UniProtKB-KW"/>
</dbReference>
<evidence type="ECO:0000256" key="2">
    <source>
        <dbReference type="ARBA" id="ARBA00022801"/>
    </source>
</evidence>
<protein>
    <recommendedName>
        <fullName evidence="3">Thioesterase TesA-like domain-containing protein</fullName>
    </recommendedName>
</protein>
<comment type="similarity">
    <text evidence="1">Belongs to the thioesterase family.</text>
</comment>
<name>A0A1E7L9I6_9ACTN</name>
<dbReference type="GO" id="GO:0008610">
    <property type="term" value="P:lipid biosynthetic process"/>
    <property type="evidence" value="ECO:0007669"/>
    <property type="project" value="TreeGrafter"/>
</dbReference>
<gene>
    <name evidence="4" type="ORF">AN218_06305</name>
</gene>
<sequence length="267" mass="29238">MTDPKSPGAYPNDAARATASWLRCQVPRPEAELCLICLPHAGGSASFYKDWPRLLPEGIEVRAVQYPGREDRFDEECTDDMDVMADAVARAVLGLGDRRFALFGHSMGAAVAYETARRIERVHQTEPVKLIVSGRHAPHQAVHGDVHLRDDDAVVDELVRLGGTDGVLLRDPEMQSVFLPVIRSDFRLAETYRHTPGTELRCPVTAVIGDSDPEVDEVQASGWASHTSGAFALHTLPGDHFYLTPERDALLDLVTRELGAAKPVGRA</sequence>
<dbReference type="Pfam" id="PF00975">
    <property type="entry name" value="Thioesterase"/>
    <property type="match status" value="1"/>
</dbReference>
<keyword evidence="5" id="KW-1185">Reference proteome</keyword>
<dbReference type="InterPro" id="IPR029058">
    <property type="entry name" value="AB_hydrolase_fold"/>
</dbReference>
<reference evidence="4 5" key="1">
    <citation type="journal article" date="2016" name="Front. Microbiol.">
        <title>Comparative Genomics Analysis of Streptomyces Species Reveals Their Adaptation to the Marine Environment and Their Diversity at the Genomic Level.</title>
        <authorList>
            <person name="Tian X."/>
            <person name="Zhang Z."/>
            <person name="Yang T."/>
            <person name="Chen M."/>
            <person name="Li J."/>
            <person name="Chen F."/>
            <person name="Yang J."/>
            <person name="Li W."/>
            <person name="Zhang B."/>
            <person name="Zhang Z."/>
            <person name="Wu J."/>
            <person name="Zhang C."/>
            <person name="Long L."/>
            <person name="Xiao J."/>
        </authorList>
    </citation>
    <scope>NUCLEOTIDE SEQUENCE [LARGE SCALE GENOMIC DNA]</scope>
    <source>
        <strain evidence="4 5">SCSIO 10429</strain>
    </source>
</reference>
<dbReference type="AlphaFoldDB" id="A0A1E7L9I6"/>
<evidence type="ECO:0000313" key="5">
    <source>
        <dbReference type="Proteomes" id="UP000176005"/>
    </source>
</evidence>
<dbReference type="PANTHER" id="PTHR11487:SF0">
    <property type="entry name" value="S-ACYL FATTY ACID SYNTHASE THIOESTERASE, MEDIUM CHAIN"/>
    <property type="match status" value="1"/>
</dbReference>